<dbReference type="OrthoDB" id="30361at2157"/>
<protein>
    <submittedName>
        <fullName evidence="1">Uncharacterized protein</fullName>
    </submittedName>
</protein>
<dbReference type="BioCyc" id="PSP1104324:GJSN-146-MONOMER"/>
<organism evidence="1 2">
    <name type="scientific">Pyrobaculum ferrireducens</name>
    <dbReference type="NCBI Taxonomy" id="1104324"/>
    <lineage>
        <taxon>Archaea</taxon>
        <taxon>Thermoproteota</taxon>
        <taxon>Thermoprotei</taxon>
        <taxon>Thermoproteales</taxon>
        <taxon>Thermoproteaceae</taxon>
        <taxon>Pyrobaculum</taxon>
    </lineage>
</organism>
<keyword evidence="2" id="KW-1185">Reference proteome</keyword>
<reference evidence="1 2" key="1">
    <citation type="journal article" date="2012" name="J. Bacteriol.">
        <title>Complete genome sequence of strain 1860, a crenarchaeon of the genus pyrobaculum able to grow with various electron acceptors.</title>
        <authorList>
            <person name="Mardanov A.V."/>
            <person name="Gumerov V.M."/>
            <person name="Slobodkina G.B."/>
            <person name="Beletsky A.V."/>
            <person name="Bonch-Osmolovskaya E.A."/>
            <person name="Ravin N.V."/>
            <person name="Skryabin K.G."/>
        </authorList>
    </citation>
    <scope>NUCLEOTIDE SEQUENCE [LARGE SCALE GENOMIC DNA]</scope>
    <source>
        <strain evidence="1 2">1860</strain>
    </source>
</reference>
<dbReference type="HOGENOM" id="CLU_999721_0_0_2"/>
<accession>G7VEJ0</accession>
<evidence type="ECO:0000313" key="2">
    <source>
        <dbReference type="Proteomes" id="UP000005867"/>
    </source>
</evidence>
<name>G7VEJ0_9CREN</name>
<sequence>MLAGVYLLAPPVVEEDHTVPYYLEVVGVGGVAECNLWRGCRAVPVLALTSTCHVVRLTLTSAYTAREILGGSPSFIHTLKPPLGERRLGEVFSKLWTNARYLAFYLRPLSRKYGASAQSIFEGLSIPGRGSLFGERFVVYRRVGEYLLMEAPWGVDFVLNFVLGVVDGGWVLMGRDGLYVGVFHRREDGERFGYVEVVGPYQDDVRKIEGPPYLGFAAASTPGFPICGGGGSVSYKGVCLDDGEVFRGVTMWPVERVDVSAAASRLRDLCAEARRKRG</sequence>
<gene>
    <name evidence="1" type="ORF">P186_0153</name>
</gene>
<dbReference type="GeneID" id="11595953"/>
<dbReference type="eggNOG" id="arCOG07834">
    <property type="taxonomic scope" value="Archaea"/>
</dbReference>
<dbReference type="EMBL" id="CP003098">
    <property type="protein sequence ID" value="AET31614.1"/>
    <property type="molecule type" value="Genomic_DNA"/>
</dbReference>
<dbReference type="KEGG" id="pyr:P186_0153"/>
<dbReference type="RefSeq" id="WP_014287442.1">
    <property type="nucleotide sequence ID" value="NC_016645.1"/>
</dbReference>
<dbReference type="Proteomes" id="UP000005867">
    <property type="component" value="Chromosome"/>
</dbReference>
<proteinExistence type="predicted"/>
<dbReference type="STRING" id="1104324.P186_0153"/>
<dbReference type="AlphaFoldDB" id="G7VEJ0"/>
<evidence type="ECO:0000313" key="1">
    <source>
        <dbReference type="EMBL" id="AET31614.1"/>
    </source>
</evidence>